<dbReference type="RefSeq" id="WP_305449541.1">
    <property type="nucleotide sequence ID" value="NZ_CP117454.1"/>
</dbReference>
<dbReference type="Proteomes" id="UP001239418">
    <property type="component" value="Chromosome"/>
</dbReference>
<evidence type="ECO:0000259" key="1">
    <source>
        <dbReference type="Pfam" id="PF13358"/>
    </source>
</evidence>
<dbReference type="InterPro" id="IPR038717">
    <property type="entry name" value="Tc1-like_DDE_dom"/>
</dbReference>
<dbReference type="EMBL" id="CP117454">
    <property type="protein sequence ID" value="WLG87402.1"/>
    <property type="molecule type" value="Genomic_DNA"/>
</dbReference>
<sequence length="361" mass="40938">MNSQDILLSDEEQAELTRRVRSATISQRDGRRARVILLAAQGHSRKEIAELTALSVVSVTRWCKRFKELRLQGLIDLPGRGRKPSLPAEALKRTLEQVSQPSVGQPRWNCRSMARVAGISPASVQRIWAANGIKPHLTRTFKLSNDLPLEETFWDVIGLYLTPSHKTLVLCCDEKSQAQALQRTGQPLGIGDIRAQIHDHVRHDTLMLFAAMDYLQGRLISSIETQHQQWLAFLKRINWETPKSLQLHVIVSNSATHKHPAVKEWLKRHSRFHLHVTPTSSVWMNTVERFFRDITVDLSDGSFSAARELASAITTCLVQHNAPPRQYVWSAQGEDILRKIKRARESTAGAIRENVLFETGH</sequence>
<name>A0ABY9F5P7_9PSED</name>
<organism evidence="2 3">
    <name type="scientific">Pseudomonas cucumis</name>
    <dbReference type="NCBI Taxonomy" id="2954082"/>
    <lineage>
        <taxon>Bacteria</taxon>
        <taxon>Pseudomonadati</taxon>
        <taxon>Pseudomonadota</taxon>
        <taxon>Gammaproteobacteria</taxon>
        <taxon>Pseudomonadales</taxon>
        <taxon>Pseudomonadaceae</taxon>
        <taxon>Pseudomonas</taxon>
    </lineage>
</organism>
<dbReference type="Pfam" id="PF13358">
    <property type="entry name" value="DDE_3"/>
    <property type="match status" value="1"/>
</dbReference>
<dbReference type="InterPro" id="IPR047655">
    <property type="entry name" value="Transpos_IS630-like"/>
</dbReference>
<feature type="domain" description="Tc1-like transposase DDE" evidence="1">
    <location>
        <begin position="170"/>
        <end position="308"/>
    </location>
</feature>
<dbReference type="SUPFAM" id="SSF46689">
    <property type="entry name" value="Homeodomain-like"/>
    <property type="match status" value="1"/>
</dbReference>
<dbReference type="InterPro" id="IPR009057">
    <property type="entry name" value="Homeodomain-like_sf"/>
</dbReference>
<keyword evidence="3" id="KW-1185">Reference proteome</keyword>
<evidence type="ECO:0000313" key="3">
    <source>
        <dbReference type="Proteomes" id="UP001239418"/>
    </source>
</evidence>
<evidence type="ECO:0000313" key="2">
    <source>
        <dbReference type="EMBL" id="WLG87402.1"/>
    </source>
</evidence>
<gene>
    <name evidence="2" type="ORF">PSH97_13115</name>
</gene>
<reference evidence="2 3" key="1">
    <citation type="submission" date="2023-02" db="EMBL/GenBank/DDBJ databases">
        <title>Evolution of Hrp T3SS in non-pathogenic Pseudomonas fluorescens.</title>
        <authorList>
            <person name="Liao K."/>
            <person name="Wei H."/>
            <person name="Gu Y."/>
        </authorList>
    </citation>
    <scope>NUCLEOTIDE SEQUENCE [LARGE SCALE GENOMIC DNA]</scope>
    <source>
        <strain evidence="2 3">FP1935</strain>
    </source>
</reference>
<accession>A0ABY9F5P7</accession>
<protein>
    <submittedName>
        <fullName evidence="2">IS630 family transposase</fullName>
    </submittedName>
</protein>
<dbReference type="Pfam" id="PF13565">
    <property type="entry name" value="HTH_32"/>
    <property type="match status" value="1"/>
</dbReference>
<dbReference type="NCBIfam" id="NF033545">
    <property type="entry name" value="transpos_IS630"/>
    <property type="match status" value="1"/>
</dbReference>
<proteinExistence type="predicted"/>